<keyword evidence="1" id="KW-0732">Signal</keyword>
<evidence type="ECO:0008006" key="4">
    <source>
        <dbReference type="Google" id="ProtNLM"/>
    </source>
</evidence>
<evidence type="ECO:0000313" key="3">
    <source>
        <dbReference type="Proteomes" id="UP000634660"/>
    </source>
</evidence>
<evidence type="ECO:0000256" key="1">
    <source>
        <dbReference type="SAM" id="SignalP"/>
    </source>
</evidence>
<proteinExistence type="predicted"/>
<feature type="chain" id="PRO_5037862792" description="Secreted protein" evidence="1">
    <location>
        <begin position="29"/>
        <end position="94"/>
    </location>
</feature>
<dbReference type="EMBL" id="BMVX01000011">
    <property type="protein sequence ID" value="GGZ70542.1"/>
    <property type="molecule type" value="Genomic_DNA"/>
</dbReference>
<dbReference type="Proteomes" id="UP000634660">
    <property type="component" value="Unassembled WGS sequence"/>
</dbReference>
<dbReference type="AlphaFoldDB" id="A0A918V5J6"/>
<comment type="caution">
    <text evidence="2">The sequence shown here is derived from an EMBL/GenBank/DDBJ whole genome shotgun (WGS) entry which is preliminary data.</text>
</comment>
<accession>A0A918V5J6</accession>
<evidence type="ECO:0000313" key="2">
    <source>
        <dbReference type="EMBL" id="GGZ70542.1"/>
    </source>
</evidence>
<name>A0A918V5J6_9ACTN</name>
<reference evidence="2" key="1">
    <citation type="journal article" date="2014" name="Int. J. Syst. Evol. Microbiol.">
        <title>Complete genome sequence of Corynebacterium casei LMG S-19264T (=DSM 44701T), isolated from a smear-ripened cheese.</title>
        <authorList>
            <consortium name="US DOE Joint Genome Institute (JGI-PGF)"/>
            <person name="Walter F."/>
            <person name="Albersmeier A."/>
            <person name="Kalinowski J."/>
            <person name="Ruckert C."/>
        </authorList>
    </citation>
    <scope>NUCLEOTIDE SEQUENCE</scope>
    <source>
        <strain evidence="2">JCM 4834</strain>
    </source>
</reference>
<feature type="signal peptide" evidence="1">
    <location>
        <begin position="1"/>
        <end position="28"/>
    </location>
</feature>
<sequence>MGIPMRTSRRIASVLTGLTLALGGAAFAAPAAHADVTACINQVEREVKGGEAPDSVRMACYVGLTGDHARCLTGLVDSGVTNGTAVTACRVAAD</sequence>
<gene>
    <name evidence="2" type="ORF">GCM10010371_33110</name>
</gene>
<reference evidence="2" key="2">
    <citation type="submission" date="2020-09" db="EMBL/GenBank/DDBJ databases">
        <authorList>
            <person name="Sun Q."/>
            <person name="Ohkuma M."/>
        </authorList>
    </citation>
    <scope>NUCLEOTIDE SEQUENCE</scope>
    <source>
        <strain evidence="2">JCM 4834</strain>
    </source>
</reference>
<protein>
    <recommendedName>
        <fullName evidence="4">Secreted protein</fullName>
    </recommendedName>
</protein>
<organism evidence="2 3">
    <name type="scientific">Streptomyces subrutilus</name>
    <dbReference type="NCBI Taxonomy" id="36818"/>
    <lineage>
        <taxon>Bacteria</taxon>
        <taxon>Bacillati</taxon>
        <taxon>Actinomycetota</taxon>
        <taxon>Actinomycetes</taxon>
        <taxon>Kitasatosporales</taxon>
        <taxon>Streptomycetaceae</taxon>
        <taxon>Streptomyces</taxon>
    </lineage>
</organism>